<dbReference type="PANTHER" id="PTHR31001:SF84">
    <property type="entry name" value="FUNGAL SPECIFIC TRANSCRIPTION FACTOR"/>
    <property type="match status" value="1"/>
</dbReference>
<reference evidence="6" key="1">
    <citation type="journal article" date="2011" name="PLoS Pathog.">
        <title>Comparative genomics yields insights into niche adaptation of plant vascular wilt pathogens.</title>
        <authorList>
            <person name="Klosterman S.J."/>
            <person name="Subbarao K.V."/>
            <person name="Kang S."/>
            <person name="Veronese P."/>
            <person name="Gold S.E."/>
            <person name="Thomma B.P.H.J."/>
            <person name="Chen Z."/>
            <person name="Henrissat B."/>
            <person name="Lee Y.-H."/>
            <person name="Park J."/>
            <person name="Garcia-Pedrajas M.D."/>
            <person name="Barbara D.J."/>
            <person name="Anchieta A."/>
            <person name="de Jonge R."/>
            <person name="Santhanam P."/>
            <person name="Maruthachalam K."/>
            <person name="Atallah Z."/>
            <person name="Amyotte S.G."/>
            <person name="Paz Z."/>
            <person name="Inderbitzin P."/>
            <person name="Hayes R.J."/>
            <person name="Heiman D.I."/>
            <person name="Young S."/>
            <person name="Zeng Q."/>
            <person name="Engels R."/>
            <person name="Galagan J."/>
            <person name="Cuomo C.A."/>
            <person name="Dobinson K.F."/>
            <person name="Ma L.-J."/>
        </authorList>
    </citation>
    <scope>NUCLEOTIDE SEQUENCE [LARGE SCALE GENOMIC DNA]</scope>
    <source>
        <strain evidence="6">VaMs.102 / ATCC MYA-4576 / FGSC 10136</strain>
    </source>
</reference>
<evidence type="ECO:0000259" key="4">
    <source>
        <dbReference type="SMART" id="SM00906"/>
    </source>
</evidence>
<dbReference type="AlphaFoldDB" id="C9SJM5"/>
<dbReference type="Pfam" id="PF04082">
    <property type="entry name" value="Fungal_trans"/>
    <property type="match status" value="1"/>
</dbReference>
<dbReference type="RefSeq" id="XP_003004635.1">
    <property type="nucleotide sequence ID" value="XM_003004589.1"/>
</dbReference>
<dbReference type="HOGENOM" id="CLU_012800_1_1_1"/>
<dbReference type="GO" id="GO:0003677">
    <property type="term" value="F:DNA binding"/>
    <property type="evidence" value="ECO:0007669"/>
    <property type="project" value="InterPro"/>
</dbReference>
<dbReference type="InterPro" id="IPR050613">
    <property type="entry name" value="Sec_Metabolite_Reg"/>
</dbReference>
<organism evidence="6">
    <name type="scientific">Verticillium alfalfae (strain VaMs.102 / ATCC MYA-4576 / FGSC 10136)</name>
    <name type="common">Verticillium wilt of alfalfa</name>
    <name type="synonym">Verticillium albo-atrum</name>
    <dbReference type="NCBI Taxonomy" id="526221"/>
    <lineage>
        <taxon>Eukaryota</taxon>
        <taxon>Fungi</taxon>
        <taxon>Dikarya</taxon>
        <taxon>Ascomycota</taxon>
        <taxon>Pezizomycotina</taxon>
        <taxon>Sordariomycetes</taxon>
        <taxon>Hypocreomycetidae</taxon>
        <taxon>Glomerellales</taxon>
        <taxon>Plectosphaerellaceae</taxon>
        <taxon>Verticillium</taxon>
    </lineage>
</organism>
<evidence type="ECO:0000313" key="5">
    <source>
        <dbReference type="EMBL" id="EEY19639.1"/>
    </source>
</evidence>
<dbReference type="CDD" id="cd12148">
    <property type="entry name" value="fungal_TF_MHR"/>
    <property type="match status" value="1"/>
</dbReference>
<name>C9SJM5_VERA1</name>
<dbReference type="SMART" id="SM00906">
    <property type="entry name" value="Fungal_trans"/>
    <property type="match status" value="1"/>
</dbReference>
<dbReference type="GO" id="GO:0005634">
    <property type="term" value="C:nucleus"/>
    <property type="evidence" value="ECO:0007669"/>
    <property type="project" value="UniProtKB-SubCell"/>
</dbReference>
<protein>
    <recommendedName>
        <fullName evidence="4">Xylanolytic transcriptional activator regulatory domain-containing protein</fullName>
    </recommendedName>
</protein>
<feature type="compositionally biased region" description="Low complexity" evidence="3">
    <location>
        <begin position="494"/>
        <end position="522"/>
    </location>
</feature>
<dbReference type="EMBL" id="DS985219">
    <property type="protein sequence ID" value="EEY19639.1"/>
    <property type="molecule type" value="Genomic_DNA"/>
</dbReference>
<gene>
    <name evidence="5" type="ORF">VDBG_05748</name>
</gene>
<keyword evidence="2" id="KW-0539">Nucleus</keyword>
<dbReference type="KEGG" id="val:VDBG_05748"/>
<dbReference type="eggNOG" id="ENOG502S8A9">
    <property type="taxonomic scope" value="Eukaryota"/>
</dbReference>
<comment type="subcellular location">
    <subcellularLocation>
        <location evidence="1">Nucleus</location>
    </subcellularLocation>
</comment>
<feature type="domain" description="Xylanolytic transcriptional activator regulatory" evidence="4">
    <location>
        <begin position="184"/>
        <end position="258"/>
    </location>
</feature>
<feature type="compositionally biased region" description="Polar residues" evidence="3">
    <location>
        <begin position="473"/>
        <end position="483"/>
    </location>
</feature>
<evidence type="ECO:0000256" key="3">
    <source>
        <dbReference type="SAM" id="MobiDB-lite"/>
    </source>
</evidence>
<dbReference type="PANTHER" id="PTHR31001">
    <property type="entry name" value="UNCHARACTERIZED TRANSCRIPTIONAL REGULATORY PROTEIN"/>
    <property type="match status" value="1"/>
</dbReference>
<sequence length="591" mass="66195">MAPGISLEEPKDGSYSRSACSECQRRKQKGKKSKTPKQYYLDPKTSPQLQRALQTLPPRPYIDSMIQNFLSNVNYYYYIVYPPNFLTEYHEWWADRAANRPLGLPWTCLLIMVCACSVQHTDAEMGAGLEADLGRTVQQLTDLYHDAARELHSAIPVGNTHMFTVQYLLHSCYWFKAEARFVECWHVLGAAIREGQNLVRPDLHREATGIPDFEREMRRRLWCLLDAWDWLVSALLARPMLIDRSDCDVGLPSLTLEDYPTSPLLHMKLQSELVARIFKRFGPPKYLTDPNDIFEYLRHPRELDAYISHRSFPFVDTDRPSGGQYVWSRDTTFHFVPFCIFDTATLLVSAVLHDEAGTLPRKDEVTKAIDLALHTLKRLTTATETAKTPYDILRRLSSKLPRAHGALRGADAKQRKKLKVLEAPLAVPPAQQHQPAVAGFTYGTDPNHFPGYMYPPSEDSGIGNGGTGSNNTHSPATASSSDGSGLATVYPSANGNGHIHQQQQQQQQPHQMNGPPQVGLPQVGPPQVVPGQYADSWAMPNVELPAQPAGMPMQDMGYGMITDAELANLGDLGTMWHWQGLNLDFTGNTMV</sequence>
<dbReference type="OrthoDB" id="5344325at2759"/>
<dbReference type="GO" id="GO:0006351">
    <property type="term" value="P:DNA-templated transcription"/>
    <property type="evidence" value="ECO:0007669"/>
    <property type="project" value="InterPro"/>
</dbReference>
<dbReference type="Proteomes" id="UP000008698">
    <property type="component" value="Unassembled WGS sequence"/>
</dbReference>
<dbReference type="GO" id="GO:0008270">
    <property type="term" value="F:zinc ion binding"/>
    <property type="evidence" value="ECO:0007669"/>
    <property type="project" value="InterPro"/>
</dbReference>
<proteinExistence type="predicted"/>
<dbReference type="InterPro" id="IPR007219">
    <property type="entry name" value="XnlR_reg_dom"/>
</dbReference>
<evidence type="ECO:0000313" key="6">
    <source>
        <dbReference type="Proteomes" id="UP000008698"/>
    </source>
</evidence>
<feature type="compositionally biased region" description="Basic residues" evidence="3">
    <location>
        <begin position="26"/>
        <end position="35"/>
    </location>
</feature>
<dbReference type="GeneID" id="9531627"/>
<feature type="region of interest" description="Disordered" evidence="3">
    <location>
        <begin position="1"/>
        <end position="41"/>
    </location>
</feature>
<evidence type="ECO:0000256" key="2">
    <source>
        <dbReference type="ARBA" id="ARBA00023242"/>
    </source>
</evidence>
<accession>C9SJM5</accession>
<feature type="region of interest" description="Disordered" evidence="3">
    <location>
        <begin position="449"/>
        <end position="523"/>
    </location>
</feature>
<keyword evidence="6" id="KW-1185">Reference proteome</keyword>
<evidence type="ECO:0000256" key="1">
    <source>
        <dbReference type="ARBA" id="ARBA00004123"/>
    </source>
</evidence>